<dbReference type="eggNOG" id="COG1189">
    <property type="taxonomic scope" value="Bacteria"/>
</dbReference>
<protein>
    <submittedName>
        <fullName evidence="3">Ribosomal RNA methyltransferase RrmJ/FtsJ</fullName>
    </submittedName>
</protein>
<accession>E1R5I2</accession>
<dbReference type="KEGG" id="ssm:Spirs_3212"/>
<evidence type="ECO:0000256" key="1">
    <source>
        <dbReference type="ARBA" id="ARBA00022884"/>
    </source>
</evidence>
<proteinExistence type="predicted"/>
<dbReference type="InterPro" id="IPR029063">
    <property type="entry name" value="SAM-dependent_MTases_sf"/>
</dbReference>
<dbReference type="Gene3D" id="3.40.50.150">
    <property type="entry name" value="Vaccinia Virus protein VP39"/>
    <property type="match status" value="1"/>
</dbReference>
<evidence type="ECO:0000313" key="3">
    <source>
        <dbReference type="EMBL" id="ADK82310.1"/>
    </source>
</evidence>
<evidence type="ECO:0000259" key="2">
    <source>
        <dbReference type="Pfam" id="PF01728"/>
    </source>
</evidence>
<gene>
    <name evidence="3" type="ordered locus">Spirs_3212</name>
</gene>
<dbReference type="Pfam" id="PF01728">
    <property type="entry name" value="FtsJ"/>
    <property type="match status" value="1"/>
</dbReference>
<dbReference type="EMBL" id="CP002116">
    <property type="protein sequence ID" value="ADK82310.1"/>
    <property type="molecule type" value="Genomic_DNA"/>
</dbReference>
<dbReference type="GO" id="GO:0008168">
    <property type="term" value="F:methyltransferase activity"/>
    <property type="evidence" value="ECO:0007669"/>
    <property type="project" value="UniProtKB-KW"/>
</dbReference>
<keyword evidence="3" id="KW-0489">Methyltransferase</keyword>
<keyword evidence="1" id="KW-0694">RNA-binding</keyword>
<dbReference type="GO" id="GO:0003723">
    <property type="term" value="F:RNA binding"/>
    <property type="evidence" value="ECO:0007669"/>
    <property type="project" value="UniProtKB-KW"/>
</dbReference>
<dbReference type="SUPFAM" id="SSF53335">
    <property type="entry name" value="S-adenosyl-L-methionine-dependent methyltransferases"/>
    <property type="match status" value="1"/>
</dbReference>
<dbReference type="InterPro" id="IPR047048">
    <property type="entry name" value="TlyA"/>
</dbReference>
<dbReference type="AlphaFoldDB" id="E1R5I2"/>
<dbReference type="PANTHER" id="PTHR32319">
    <property type="entry name" value="BACTERIAL HEMOLYSIN-LIKE PROTEIN"/>
    <property type="match status" value="1"/>
</dbReference>
<dbReference type="RefSeq" id="WP_013255769.1">
    <property type="nucleotide sequence ID" value="NC_014364.1"/>
</dbReference>
<feature type="domain" description="Ribosomal RNA methyltransferase FtsJ" evidence="2">
    <location>
        <begin position="58"/>
        <end position="220"/>
    </location>
</feature>
<organism evidence="3 4">
    <name type="scientific">Sediminispirochaeta smaragdinae (strain DSM 11293 / JCM 15392 / SEBR 4228)</name>
    <name type="common">Spirochaeta smaragdinae</name>
    <dbReference type="NCBI Taxonomy" id="573413"/>
    <lineage>
        <taxon>Bacteria</taxon>
        <taxon>Pseudomonadati</taxon>
        <taxon>Spirochaetota</taxon>
        <taxon>Spirochaetia</taxon>
        <taxon>Spirochaetales</taxon>
        <taxon>Spirochaetaceae</taxon>
        <taxon>Sediminispirochaeta</taxon>
    </lineage>
</organism>
<dbReference type="InterPro" id="IPR002877">
    <property type="entry name" value="RNA_MeTrfase_FtsJ_dom"/>
</dbReference>
<keyword evidence="4" id="KW-1185">Reference proteome</keyword>
<reference evidence="3 4" key="1">
    <citation type="journal article" date="2010" name="Stand. Genomic Sci.">
        <title>Complete genome sequence of Spirochaeta smaragdinae type strain (SEBR 4228).</title>
        <authorList>
            <person name="Mavromatis K."/>
            <person name="Yasawong M."/>
            <person name="Chertkov O."/>
            <person name="Lapidus A."/>
            <person name="Lucas S."/>
            <person name="Nolan M."/>
            <person name="Del Rio T.G."/>
            <person name="Tice H."/>
            <person name="Cheng J.F."/>
            <person name="Pitluck S."/>
            <person name="Liolios K."/>
            <person name="Ivanova N."/>
            <person name="Tapia R."/>
            <person name="Han C."/>
            <person name="Bruce D."/>
            <person name="Goodwin L."/>
            <person name="Pati A."/>
            <person name="Chen A."/>
            <person name="Palaniappan K."/>
            <person name="Land M."/>
            <person name="Hauser L."/>
            <person name="Chang Y.J."/>
            <person name="Jeffries C.D."/>
            <person name="Detter J.C."/>
            <person name="Rohde M."/>
            <person name="Brambilla E."/>
            <person name="Spring S."/>
            <person name="Goker M."/>
            <person name="Sikorski J."/>
            <person name="Woyke T."/>
            <person name="Bristow J."/>
            <person name="Eisen J.A."/>
            <person name="Markowitz V."/>
            <person name="Hugenholtz P."/>
            <person name="Klenk H.P."/>
            <person name="Kyrpides N.C."/>
        </authorList>
    </citation>
    <scope>NUCLEOTIDE SEQUENCE [LARGE SCALE GENOMIC DNA]</scope>
    <source>
        <strain evidence="4">DSM 11293 / JCM 15392 / SEBR 4228</strain>
    </source>
</reference>
<name>E1R5I2_SEDSS</name>
<dbReference type="HOGENOM" id="CLU_058015_3_0_12"/>
<dbReference type="OrthoDB" id="9784736at2"/>
<dbReference type="GO" id="GO:0032259">
    <property type="term" value="P:methylation"/>
    <property type="evidence" value="ECO:0007669"/>
    <property type="project" value="UniProtKB-KW"/>
</dbReference>
<dbReference type="STRING" id="573413.Spirs_3212"/>
<dbReference type="PANTHER" id="PTHR32319:SF0">
    <property type="entry name" value="BACTERIAL HEMOLYSIN-LIKE PROTEIN"/>
    <property type="match status" value="1"/>
</dbReference>
<keyword evidence="3" id="KW-0808">Transferase</keyword>
<dbReference type="Proteomes" id="UP000002318">
    <property type="component" value="Chromosome"/>
</dbReference>
<evidence type="ECO:0000313" key="4">
    <source>
        <dbReference type="Proteomes" id="UP000002318"/>
    </source>
</evidence>
<sequence length="258" mass="28415">MKRIPLLALLKKRYPDLDADDLYARIVCGEVFIAEERISDPKHLVPVDSVPAFRVRRFVSRGGEKLEEAIRRLGIDVTGLIFVDAGASTGGFTDCLLSRGASIVHAVDVGYNQLAYSLRNDPRVIVHERTNIMELEALNPVPDAAVADLSFRSLRGAASKILALTRLGWGLVLFKPQFERASGLLNGGERACLFDGVVRNNDERRYLLNELKKRLSEEGVATAAAIESPVPGRKKGNREIVLLIHQGDVAPPRFDPPI</sequence>